<dbReference type="Proteomes" id="UP001430848">
    <property type="component" value="Unassembled WGS sequence"/>
</dbReference>
<organism evidence="1 2">
    <name type="scientific">Diaporthe eres</name>
    <name type="common">Phomopsis oblonga</name>
    <dbReference type="NCBI Taxonomy" id="83184"/>
    <lineage>
        <taxon>Eukaryota</taxon>
        <taxon>Fungi</taxon>
        <taxon>Dikarya</taxon>
        <taxon>Ascomycota</taxon>
        <taxon>Pezizomycotina</taxon>
        <taxon>Sordariomycetes</taxon>
        <taxon>Sordariomycetidae</taxon>
        <taxon>Diaporthales</taxon>
        <taxon>Diaporthaceae</taxon>
        <taxon>Diaporthe</taxon>
        <taxon>Diaporthe eres species complex</taxon>
    </lineage>
</organism>
<protein>
    <recommendedName>
        <fullName evidence="3">Fungal N-terminal domain-containing protein</fullName>
    </recommendedName>
</protein>
<dbReference type="PANTHER" id="PTHR36167:SF3">
    <property type="entry name" value="C2H2 FINGER DOMAIN TRANSCRIPTION FACTOR (EUROFUNG)-RELATED"/>
    <property type="match status" value="1"/>
</dbReference>
<gene>
    <name evidence="1" type="ORF">SLS63_012128</name>
</gene>
<dbReference type="InterPro" id="IPR039327">
    <property type="entry name" value="CON7-like"/>
</dbReference>
<evidence type="ECO:0000313" key="2">
    <source>
        <dbReference type="Proteomes" id="UP001430848"/>
    </source>
</evidence>
<dbReference type="EMBL" id="JAKNSF020000128">
    <property type="protein sequence ID" value="KAK7713098.1"/>
    <property type="molecule type" value="Genomic_DNA"/>
</dbReference>
<sequence length="154" mass="16735">MAELVGLASSIATLAAAGFHVARKISTVADDLGTASGQIKSIAVDTKAVAIILRDIEAKLLIGKDSSREINEDTREVLAEVLDLCRYEIEDLDQNLAPLKDDDKRGDTGNLKQKAKWLFDKPKIAARQASLNSLKLTLSLLLHNVHLFDGENSQ</sequence>
<evidence type="ECO:0008006" key="3">
    <source>
        <dbReference type="Google" id="ProtNLM"/>
    </source>
</evidence>
<name>A0ABR1NS44_DIAER</name>
<accession>A0ABR1NS44</accession>
<dbReference type="PANTHER" id="PTHR36167">
    <property type="entry name" value="C2H2 FINGER DOMAIN TRANSCRIPTION FACTOR (EUROFUNG)-RELATED"/>
    <property type="match status" value="1"/>
</dbReference>
<keyword evidence="2" id="KW-1185">Reference proteome</keyword>
<evidence type="ECO:0000313" key="1">
    <source>
        <dbReference type="EMBL" id="KAK7713098.1"/>
    </source>
</evidence>
<comment type="caution">
    <text evidence="1">The sequence shown here is derived from an EMBL/GenBank/DDBJ whole genome shotgun (WGS) entry which is preliminary data.</text>
</comment>
<proteinExistence type="predicted"/>
<reference evidence="1 2" key="1">
    <citation type="submission" date="2024-02" db="EMBL/GenBank/DDBJ databases">
        <title>De novo assembly and annotation of 12 fungi associated with fruit tree decline syndrome in Ontario, Canada.</title>
        <authorList>
            <person name="Sulman M."/>
            <person name="Ellouze W."/>
            <person name="Ilyukhin E."/>
        </authorList>
    </citation>
    <scope>NUCLEOTIDE SEQUENCE [LARGE SCALE GENOMIC DNA]</scope>
    <source>
        <strain evidence="1 2">M169</strain>
    </source>
</reference>